<comment type="caution">
    <text evidence="1">The sequence shown here is derived from an EMBL/GenBank/DDBJ whole genome shotgun (WGS) entry which is preliminary data.</text>
</comment>
<organism evidence="1">
    <name type="scientific">marine sediment metagenome</name>
    <dbReference type="NCBI Taxonomy" id="412755"/>
    <lineage>
        <taxon>unclassified sequences</taxon>
        <taxon>metagenomes</taxon>
        <taxon>ecological metagenomes</taxon>
    </lineage>
</organism>
<dbReference type="EMBL" id="LAZR01043826">
    <property type="protein sequence ID" value="KKL06149.1"/>
    <property type="molecule type" value="Genomic_DNA"/>
</dbReference>
<dbReference type="AlphaFoldDB" id="A0A0F9A9D1"/>
<evidence type="ECO:0000313" key="1">
    <source>
        <dbReference type="EMBL" id="KKL06149.1"/>
    </source>
</evidence>
<name>A0A0F9A9D1_9ZZZZ</name>
<gene>
    <name evidence="1" type="ORF">LCGC14_2598930</name>
</gene>
<sequence length="72" mass="7806">MAEHKHTSETIDGVIYLTCGCWNLNPRPTAPSADDNMRAAHTRLSRVIGTGGWFRPGRNGELHGTSEGIDDG</sequence>
<proteinExistence type="predicted"/>
<protein>
    <submittedName>
        <fullName evidence="1">Uncharacterized protein</fullName>
    </submittedName>
</protein>
<accession>A0A0F9A9D1</accession>
<reference evidence="1" key="1">
    <citation type="journal article" date="2015" name="Nature">
        <title>Complex archaea that bridge the gap between prokaryotes and eukaryotes.</title>
        <authorList>
            <person name="Spang A."/>
            <person name="Saw J.H."/>
            <person name="Jorgensen S.L."/>
            <person name="Zaremba-Niedzwiedzka K."/>
            <person name="Martijn J."/>
            <person name="Lind A.E."/>
            <person name="van Eijk R."/>
            <person name="Schleper C."/>
            <person name="Guy L."/>
            <person name="Ettema T.J."/>
        </authorList>
    </citation>
    <scope>NUCLEOTIDE SEQUENCE</scope>
</reference>